<keyword evidence="2" id="KW-1185">Reference proteome</keyword>
<dbReference type="EMBL" id="MU004185">
    <property type="protein sequence ID" value="KAF2498906.1"/>
    <property type="molecule type" value="Genomic_DNA"/>
</dbReference>
<sequence>MCMCGPGQQALLHLEEVQLGKMISWKDLREAHFTCPTLLSVIASEDVQLRALTLGLDTSHLDVDKSCRRKTDFDNVRSSLFSQSNLEDLELWNGLPVMVSGDNETDRDLFGHLGRSLRSLTLHENEPGTLGPSPRSIISVASLRLLGETCPRLRSLAVDVPYKDKEIAVVYQNPRTSCRAGEVQPESLPQASLRPKVPANLERSMVVIFLPSPEETYFVCWRDGVQRTMQ</sequence>
<proteinExistence type="predicted"/>
<reference evidence="1" key="1">
    <citation type="journal article" date="2020" name="Stud. Mycol.">
        <title>101 Dothideomycetes genomes: a test case for predicting lifestyles and emergence of pathogens.</title>
        <authorList>
            <person name="Haridas S."/>
            <person name="Albert R."/>
            <person name="Binder M."/>
            <person name="Bloem J."/>
            <person name="Labutti K."/>
            <person name="Salamov A."/>
            <person name="Andreopoulos B."/>
            <person name="Baker S."/>
            <person name="Barry K."/>
            <person name="Bills G."/>
            <person name="Bluhm B."/>
            <person name="Cannon C."/>
            <person name="Castanera R."/>
            <person name="Culley D."/>
            <person name="Daum C."/>
            <person name="Ezra D."/>
            <person name="Gonzalez J."/>
            <person name="Henrissat B."/>
            <person name="Kuo A."/>
            <person name="Liang C."/>
            <person name="Lipzen A."/>
            <person name="Lutzoni F."/>
            <person name="Magnuson J."/>
            <person name="Mondo S."/>
            <person name="Nolan M."/>
            <person name="Ohm R."/>
            <person name="Pangilinan J."/>
            <person name="Park H.-J."/>
            <person name="Ramirez L."/>
            <person name="Alfaro M."/>
            <person name="Sun H."/>
            <person name="Tritt A."/>
            <person name="Yoshinaga Y."/>
            <person name="Zwiers L.-H."/>
            <person name="Turgeon B."/>
            <person name="Goodwin S."/>
            <person name="Spatafora J."/>
            <person name="Crous P."/>
            <person name="Grigoriev I."/>
        </authorList>
    </citation>
    <scope>NUCLEOTIDE SEQUENCE</scope>
    <source>
        <strain evidence="1">CBS 269.34</strain>
    </source>
</reference>
<evidence type="ECO:0000313" key="2">
    <source>
        <dbReference type="Proteomes" id="UP000799750"/>
    </source>
</evidence>
<name>A0A6A6R331_9PEZI</name>
<dbReference type="OrthoDB" id="3939962at2759"/>
<dbReference type="Proteomes" id="UP000799750">
    <property type="component" value="Unassembled WGS sequence"/>
</dbReference>
<gene>
    <name evidence="1" type="ORF">BU16DRAFT_536880</name>
</gene>
<accession>A0A6A6R331</accession>
<organism evidence="1 2">
    <name type="scientific">Lophium mytilinum</name>
    <dbReference type="NCBI Taxonomy" id="390894"/>
    <lineage>
        <taxon>Eukaryota</taxon>
        <taxon>Fungi</taxon>
        <taxon>Dikarya</taxon>
        <taxon>Ascomycota</taxon>
        <taxon>Pezizomycotina</taxon>
        <taxon>Dothideomycetes</taxon>
        <taxon>Pleosporomycetidae</taxon>
        <taxon>Mytilinidiales</taxon>
        <taxon>Mytilinidiaceae</taxon>
        <taxon>Lophium</taxon>
    </lineage>
</organism>
<protein>
    <submittedName>
        <fullName evidence="1">Uncharacterized protein</fullName>
    </submittedName>
</protein>
<dbReference type="AlphaFoldDB" id="A0A6A6R331"/>
<evidence type="ECO:0000313" key="1">
    <source>
        <dbReference type="EMBL" id="KAF2498906.1"/>
    </source>
</evidence>